<dbReference type="AlphaFoldDB" id="A0A4S1CLI3"/>
<keyword evidence="1" id="KW-0732">Signal</keyword>
<keyword evidence="3" id="KW-1185">Reference proteome</keyword>
<comment type="caution">
    <text evidence="2">The sequence shown here is derived from an EMBL/GenBank/DDBJ whole genome shotgun (WGS) entry which is preliminary data.</text>
</comment>
<evidence type="ECO:0000313" key="3">
    <source>
        <dbReference type="Proteomes" id="UP000306416"/>
    </source>
</evidence>
<dbReference type="EMBL" id="SRSC01000001">
    <property type="protein sequence ID" value="TGU74423.1"/>
    <property type="molecule type" value="Genomic_DNA"/>
</dbReference>
<protein>
    <submittedName>
        <fullName evidence="2">Uncharacterized protein</fullName>
    </submittedName>
</protein>
<accession>A0A4S1CLI3</accession>
<name>A0A4S1CLI3_9BACT</name>
<evidence type="ECO:0000313" key="2">
    <source>
        <dbReference type="EMBL" id="TGU74423.1"/>
    </source>
</evidence>
<feature type="signal peptide" evidence="1">
    <location>
        <begin position="1"/>
        <end position="24"/>
    </location>
</feature>
<evidence type="ECO:0000256" key="1">
    <source>
        <dbReference type="SAM" id="SignalP"/>
    </source>
</evidence>
<gene>
    <name evidence="2" type="ORF">E4633_02865</name>
</gene>
<dbReference type="RefSeq" id="WP_135868753.1">
    <property type="nucleotide sequence ID" value="NZ_SRSC01000001.1"/>
</dbReference>
<proteinExistence type="predicted"/>
<feature type="chain" id="PRO_5020928287" evidence="1">
    <location>
        <begin position="25"/>
        <end position="549"/>
    </location>
</feature>
<reference evidence="2 3" key="1">
    <citation type="submission" date="2019-04" db="EMBL/GenBank/DDBJ databases">
        <title>Geobacter oryzae sp. nov., ferric-reducing bacteria isolated from paddy soil.</title>
        <authorList>
            <person name="Xu Z."/>
            <person name="Masuda Y."/>
            <person name="Itoh H."/>
            <person name="Senoo K."/>
        </authorList>
    </citation>
    <scope>NUCLEOTIDE SEQUENCE [LARGE SCALE GENOMIC DNA]</scope>
    <source>
        <strain evidence="2 3">Red111</strain>
    </source>
</reference>
<dbReference type="Proteomes" id="UP000306416">
    <property type="component" value="Unassembled WGS sequence"/>
</dbReference>
<organism evidence="2 3">
    <name type="scientific">Geomonas terrae</name>
    <dbReference type="NCBI Taxonomy" id="2562681"/>
    <lineage>
        <taxon>Bacteria</taxon>
        <taxon>Pseudomonadati</taxon>
        <taxon>Thermodesulfobacteriota</taxon>
        <taxon>Desulfuromonadia</taxon>
        <taxon>Geobacterales</taxon>
        <taxon>Geobacteraceae</taxon>
        <taxon>Geomonas</taxon>
    </lineage>
</organism>
<sequence length="549" mass="60281">MSASKLFWLCIFTLLITVSGSQGAATDPLSKANRLPASLEMTVQGFQGAVLQEGYEVARGYWRLWGADDCKMPLQSVGFCYGNNPTAPYVLAIVPPWKDEFVDRSLQHALVQGQRGMAANYRLGEREALVILAQMPPPARYFGMGTNVFTRQTELNKSDPVYAKLDTPSTLDLLYIIFGASPDPTRMMMIASFGDTINNVMIDNQSAGVWGEPRYFVITADEQMATAMTEALQKAGVDKSLVFTEPAGFINPDNAAKPQLLRLGYGPEADDFITYIRYSMPNDTVLGEKWREELPLTILRVRAPNGGQAQKPYKIQQYEAKSWNFDESALQGDLNSLVAAVKSYWRQDGAGQRPNAPAAQFKSLTGWVDLVGQHCLGYDGPPPTDPAENIALPRGPMNCLGDNMDDEPQISAGTYPLDDGQVIAVVGTLGTKTGNATYTSLAVNWFPQLVGVLNSDDPVLEASAEKFKGALSDPQLYKKFYVYYYARDCSGLYPFCEEVPRQLVPAGGTIKILQRNYMTPGSTRGPDPLKVLTPFSIQFDGTKGMRPAQ</sequence>